<dbReference type="RefSeq" id="WP_006520520.1">
    <property type="nucleotide sequence ID" value="NC_021184.1"/>
</dbReference>
<feature type="domain" description="Tyr recombinase" evidence="7">
    <location>
        <begin position="100"/>
        <end position="276"/>
    </location>
</feature>
<keyword evidence="4 6" id="KW-0238">DNA-binding</keyword>
<keyword evidence="10" id="KW-1185">Reference proteome</keyword>
<dbReference type="Proteomes" id="UP000013520">
    <property type="component" value="Chromosome"/>
</dbReference>
<dbReference type="InterPro" id="IPR002104">
    <property type="entry name" value="Integrase_catalytic"/>
</dbReference>
<accession>R4KIT1</accession>
<dbReference type="GO" id="GO:0015074">
    <property type="term" value="P:DNA integration"/>
    <property type="evidence" value="ECO:0007669"/>
    <property type="project" value="UniProtKB-KW"/>
</dbReference>
<dbReference type="KEGG" id="dgi:Desgi_3808"/>
<evidence type="ECO:0000256" key="3">
    <source>
        <dbReference type="ARBA" id="ARBA00022908"/>
    </source>
</evidence>
<dbReference type="InterPro" id="IPR010998">
    <property type="entry name" value="Integrase_recombinase_N"/>
</dbReference>
<dbReference type="Gene3D" id="1.10.443.10">
    <property type="entry name" value="Intergrase catalytic core"/>
    <property type="match status" value="1"/>
</dbReference>
<dbReference type="GO" id="GO:0003677">
    <property type="term" value="F:DNA binding"/>
    <property type="evidence" value="ECO:0007669"/>
    <property type="project" value="UniProtKB-UniRule"/>
</dbReference>
<evidence type="ECO:0000256" key="5">
    <source>
        <dbReference type="ARBA" id="ARBA00023172"/>
    </source>
</evidence>
<dbReference type="EMBL" id="CP003273">
    <property type="protein sequence ID" value="AGL03128.1"/>
    <property type="molecule type" value="Genomic_DNA"/>
</dbReference>
<comment type="function">
    <text evidence="1">Site-specific tyrosine recombinase, which acts by catalyzing the cutting and rejoining of the recombining DNA molecules.</text>
</comment>
<dbReference type="Pfam" id="PF13495">
    <property type="entry name" value="Phage_int_SAM_4"/>
    <property type="match status" value="1"/>
</dbReference>
<name>R4KIT1_9FIRM</name>
<evidence type="ECO:0000256" key="2">
    <source>
        <dbReference type="ARBA" id="ARBA00008857"/>
    </source>
</evidence>
<dbReference type="HOGENOM" id="CLU_782267_0_0_9"/>
<reference evidence="9 10" key="1">
    <citation type="submission" date="2012-01" db="EMBL/GenBank/DDBJ databases">
        <title>Complete sequence of Desulfotomaculum gibsoniae DSM 7213.</title>
        <authorList>
            <consortium name="US DOE Joint Genome Institute"/>
            <person name="Lucas S."/>
            <person name="Han J."/>
            <person name="Lapidus A."/>
            <person name="Cheng J.-F."/>
            <person name="Goodwin L."/>
            <person name="Pitluck S."/>
            <person name="Peters L."/>
            <person name="Ovchinnikova G."/>
            <person name="Teshima H."/>
            <person name="Detter J.C."/>
            <person name="Han C."/>
            <person name="Tapia R."/>
            <person name="Land M."/>
            <person name="Hauser L."/>
            <person name="Kyrpides N."/>
            <person name="Ivanova N."/>
            <person name="Pagani I."/>
            <person name="Parshina S."/>
            <person name="Plugge C."/>
            <person name="Muyzer G."/>
            <person name="Kuever J."/>
            <person name="Ivanova A."/>
            <person name="Nazina T."/>
            <person name="Klenk H.-P."/>
            <person name="Brambilla E."/>
            <person name="Spring S."/>
            <person name="Stams A.F."/>
            <person name="Woyke T."/>
        </authorList>
    </citation>
    <scope>NUCLEOTIDE SEQUENCE [LARGE SCALE GENOMIC DNA]</scope>
    <source>
        <strain evidence="9 10">DSM 7213</strain>
    </source>
</reference>
<comment type="similarity">
    <text evidence="2">Belongs to the 'phage' integrase family.</text>
</comment>
<dbReference type="Pfam" id="PF00589">
    <property type="entry name" value="Phage_integrase"/>
    <property type="match status" value="1"/>
</dbReference>
<dbReference type="InterPro" id="IPR050090">
    <property type="entry name" value="Tyrosine_recombinase_XerCD"/>
</dbReference>
<protein>
    <submittedName>
        <fullName evidence="9">Site-specific recombinase XerD</fullName>
    </submittedName>
</protein>
<evidence type="ECO:0000259" key="7">
    <source>
        <dbReference type="PROSITE" id="PS51898"/>
    </source>
</evidence>
<feature type="domain" description="Core-binding (CB)" evidence="8">
    <location>
        <begin position="1"/>
        <end position="83"/>
    </location>
</feature>
<proteinExistence type="inferred from homology"/>
<evidence type="ECO:0000259" key="8">
    <source>
        <dbReference type="PROSITE" id="PS51900"/>
    </source>
</evidence>
<dbReference type="STRING" id="767817.Desgi_3808"/>
<evidence type="ECO:0000313" key="9">
    <source>
        <dbReference type="EMBL" id="AGL03128.1"/>
    </source>
</evidence>
<sequence>MTKEEVLAKLKFDVELRGLSKHTQAEYYTKVKLFQDHFDKPATELGVEDVRQFLHYLTTKKKLAPESVNTYNSGLRFLYGATLNVNINPRQIPRHRKPRKLPDILTQEEIQALFNVCDNLRDKCILMTLYGTGLRLSEVASLKVSDIHSDKMQLFIRNAKGGKDRYALLSEANLEILRVYWKAYRPKEWLFYSRNHTGTHITPRAVQNIFHKYVKKAKIIKNVTVHTMRHSFATHLFESGTSIYHIKQLIHILPSGFMKIRHYGLLGNRNKTAKLKICKQLTHTPLLTREKYSTLQLILKLTGIDLSKCPNCGSEKPRRYMSLGKSPPYQ</sequence>
<evidence type="ECO:0000256" key="6">
    <source>
        <dbReference type="PROSITE-ProRule" id="PRU01248"/>
    </source>
</evidence>
<dbReference type="Gene3D" id="1.10.150.130">
    <property type="match status" value="1"/>
</dbReference>
<dbReference type="GO" id="GO:0006310">
    <property type="term" value="P:DNA recombination"/>
    <property type="evidence" value="ECO:0007669"/>
    <property type="project" value="UniProtKB-KW"/>
</dbReference>
<dbReference type="PROSITE" id="PS51898">
    <property type="entry name" value="TYR_RECOMBINASE"/>
    <property type="match status" value="1"/>
</dbReference>
<keyword evidence="3" id="KW-0229">DNA integration</keyword>
<dbReference type="AlphaFoldDB" id="R4KIT1"/>
<evidence type="ECO:0000256" key="1">
    <source>
        <dbReference type="ARBA" id="ARBA00003283"/>
    </source>
</evidence>
<dbReference type="InterPro" id="IPR013762">
    <property type="entry name" value="Integrase-like_cat_sf"/>
</dbReference>
<evidence type="ECO:0000256" key="4">
    <source>
        <dbReference type="ARBA" id="ARBA00023125"/>
    </source>
</evidence>
<dbReference type="SUPFAM" id="SSF56349">
    <property type="entry name" value="DNA breaking-rejoining enzymes"/>
    <property type="match status" value="1"/>
</dbReference>
<dbReference type="InterPro" id="IPR044068">
    <property type="entry name" value="CB"/>
</dbReference>
<dbReference type="PROSITE" id="PS51900">
    <property type="entry name" value="CB"/>
    <property type="match status" value="1"/>
</dbReference>
<dbReference type="PANTHER" id="PTHR30349">
    <property type="entry name" value="PHAGE INTEGRASE-RELATED"/>
    <property type="match status" value="1"/>
</dbReference>
<dbReference type="PANTHER" id="PTHR30349:SF64">
    <property type="entry name" value="PROPHAGE INTEGRASE INTD-RELATED"/>
    <property type="match status" value="1"/>
</dbReference>
<evidence type="ECO:0000313" key="10">
    <source>
        <dbReference type="Proteomes" id="UP000013520"/>
    </source>
</evidence>
<organism evidence="9 10">
    <name type="scientific">Desulfoscipio gibsoniae DSM 7213</name>
    <dbReference type="NCBI Taxonomy" id="767817"/>
    <lineage>
        <taxon>Bacteria</taxon>
        <taxon>Bacillati</taxon>
        <taxon>Bacillota</taxon>
        <taxon>Clostridia</taxon>
        <taxon>Eubacteriales</taxon>
        <taxon>Desulfallaceae</taxon>
        <taxon>Desulfoscipio</taxon>
    </lineage>
</organism>
<dbReference type="InterPro" id="IPR004107">
    <property type="entry name" value="Integrase_SAM-like_N"/>
</dbReference>
<dbReference type="InterPro" id="IPR011010">
    <property type="entry name" value="DNA_brk_join_enz"/>
</dbReference>
<keyword evidence="5" id="KW-0233">DNA recombination</keyword>
<dbReference type="eggNOG" id="COG4974">
    <property type="taxonomic scope" value="Bacteria"/>
</dbReference>
<gene>
    <name evidence="9" type="ORF">Desgi_3808</name>
</gene>